<evidence type="ECO:0008006" key="3">
    <source>
        <dbReference type="Google" id="ProtNLM"/>
    </source>
</evidence>
<dbReference type="EMBL" id="JACNMF010000002">
    <property type="protein sequence ID" value="MBC3758488.1"/>
    <property type="molecule type" value="Genomic_DNA"/>
</dbReference>
<reference evidence="1" key="1">
    <citation type="submission" date="2020-08" db="EMBL/GenBank/DDBJ databases">
        <title>Hyunsoonleella sp. strain SJ7 genome sequencing and assembly.</title>
        <authorList>
            <person name="Kim I."/>
        </authorList>
    </citation>
    <scope>NUCLEOTIDE SEQUENCE</scope>
    <source>
        <strain evidence="1">SJ7</strain>
    </source>
</reference>
<proteinExistence type="predicted"/>
<accession>A0A923HE20</accession>
<gene>
    <name evidence="1" type="ORF">H7U19_08740</name>
</gene>
<keyword evidence="2" id="KW-1185">Reference proteome</keyword>
<dbReference type="Proteomes" id="UP000656244">
    <property type="component" value="Unassembled WGS sequence"/>
</dbReference>
<evidence type="ECO:0000313" key="1">
    <source>
        <dbReference type="EMBL" id="MBC3758488.1"/>
    </source>
</evidence>
<comment type="caution">
    <text evidence="1">The sequence shown here is derived from an EMBL/GenBank/DDBJ whole genome shotgun (WGS) entry which is preliminary data.</text>
</comment>
<evidence type="ECO:0000313" key="2">
    <source>
        <dbReference type="Proteomes" id="UP000656244"/>
    </source>
</evidence>
<sequence>MDEGKIKVLNILPVLGQPRIAKRITMLKAVGFDVSAVAFERDYHKGRLPDCEISLLGKMAHGKFLRRVLKILFVLPKLRSKIKHHTIIYAFGSDMAYMAVIASLGLRKKVVLEIGDIREIQVKKGFVGKTVRAIDTFFLKRCSLLVSTSHAFVQEYYRNFLGSNIKSLVLENKQEENYSVRPLKLEDNKITIGYFGLLRCEWSWGVLKRLALESPNKYRIVVAGYPIKPESIAFEAKDIENITYLGEYKSPDDLPSLYGRVNIVWACYPFPKPTEMNWKWARTNRYYESLCYKKPMISLENSGDSSYVEDYKIGLTIPLDSLENAILCLKNLSLENINQWTENVINLPEEYYIYTNERHNLKNSIIEILNQ</sequence>
<dbReference type="RefSeq" id="WP_186561408.1">
    <property type="nucleotide sequence ID" value="NZ_JACNMF010000002.1"/>
</dbReference>
<protein>
    <recommendedName>
        <fullName evidence="3">Glycosyltransferase</fullName>
    </recommendedName>
</protein>
<dbReference type="Gene3D" id="3.40.50.2000">
    <property type="entry name" value="Glycogen Phosphorylase B"/>
    <property type="match status" value="1"/>
</dbReference>
<organism evidence="1 2">
    <name type="scientific">Hyunsoonleella aquatilis</name>
    <dbReference type="NCBI Taxonomy" id="2762758"/>
    <lineage>
        <taxon>Bacteria</taxon>
        <taxon>Pseudomonadati</taxon>
        <taxon>Bacteroidota</taxon>
        <taxon>Flavobacteriia</taxon>
        <taxon>Flavobacteriales</taxon>
        <taxon>Flavobacteriaceae</taxon>
    </lineage>
</organism>
<dbReference type="AlphaFoldDB" id="A0A923HE20"/>
<name>A0A923HE20_9FLAO</name>
<dbReference type="SUPFAM" id="SSF53756">
    <property type="entry name" value="UDP-Glycosyltransferase/glycogen phosphorylase"/>
    <property type="match status" value="1"/>
</dbReference>